<organism evidence="1">
    <name type="scientific">marine sediment metagenome</name>
    <dbReference type="NCBI Taxonomy" id="412755"/>
    <lineage>
        <taxon>unclassified sequences</taxon>
        <taxon>metagenomes</taxon>
        <taxon>ecological metagenomes</taxon>
    </lineage>
</organism>
<proteinExistence type="predicted"/>
<name>A0A0F9KB40_9ZZZZ</name>
<dbReference type="AlphaFoldDB" id="A0A0F9KB40"/>
<gene>
    <name evidence="1" type="ORF">LCGC14_1656530</name>
</gene>
<sequence>MDCRNVRKKEQSFFCDECNQDWYTFMEINGVDNSMEKEVVIDYLYHFLRVNMKQ</sequence>
<dbReference type="EMBL" id="LAZR01014009">
    <property type="protein sequence ID" value="KKM19353.1"/>
    <property type="molecule type" value="Genomic_DNA"/>
</dbReference>
<comment type="caution">
    <text evidence="1">The sequence shown here is derived from an EMBL/GenBank/DDBJ whole genome shotgun (WGS) entry which is preliminary data.</text>
</comment>
<protein>
    <submittedName>
        <fullName evidence="1">Uncharacterized protein</fullName>
    </submittedName>
</protein>
<evidence type="ECO:0000313" key="1">
    <source>
        <dbReference type="EMBL" id="KKM19353.1"/>
    </source>
</evidence>
<reference evidence="1" key="1">
    <citation type="journal article" date="2015" name="Nature">
        <title>Complex archaea that bridge the gap between prokaryotes and eukaryotes.</title>
        <authorList>
            <person name="Spang A."/>
            <person name="Saw J.H."/>
            <person name="Jorgensen S.L."/>
            <person name="Zaremba-Niedzwiedzka K."/>
            <person name="Martijn J."/>
            <person name="Lind A.E."/>
            <person name="van Eijk R."/>
            <person name="Schleper C."/>
            <person name="Guy L."/>
            <person name="Ettema T.J."/>
        </authorList>
    </citation>
    <scope>NUCLEOTIDE SEQUENCE</scope>
</reference>
<accession>A0A0F9KB40</accession>